<proteinExistence type="predicted"/>
<sequence>MDPIVKLFAGRRVVVIVAVPAEPLVTVAAFKDV</sequence>
<protein>
    <submittedName>
        <fullName evidence="1">Unannotated protein</fullName>
    </submittedName>
</protein>
<accession>A0A6J6UWA2</accession>
<name>A0A6J6UWA2_9ZZZZ</name>
<gene>
    <name evidence="1" type="ORF">UFOPK2810_01470</name>
</gene>
<evidence type="ECO:0000313" key="1">
    <source>
        <dbReference type="EMBL" id="CAB4762939.1"/>
    </source>
</evidence>
<dbReference type="AlphaFoldDB" id="A0A6J6UWA2"/>
<reference evidence="1" key="1">
    <citation type="submission" date="2020-05" db="EMBL/GenBank/DDBJ databases">
        <authorList>
            <person name="Chiriac C."/>
            <person name="Salcher M."/>
            <person name="Ghai R."/>
            <person name="Kavagutti S V."/>
        </authorList>
    </citation>
    <scope>NUCLEOTIDE SEQUENCE</scope>
</reference>
<organism evidence="1">
    <name type="scientific">freshwater metagenome</name>
    <dbReference type="NCBI Taxonomy" id="449393"/>
    <lineage>
        <taxon>unclassified sequences</taxon>
        <taxon>metagenomes</taxon>
        <taxon>ecological metagenomes</taxon>
    </lineage>
</organism>
<dbReference type="EMBL" id="CAEZYZ010000285">
    <property type="protein sequence ID" value="CAB4762939.1"/>
    <property type="molecule type" value="Genomic_DNA"/>
</dbReference>